<accession>A0A172T2K3</accession>
<dbReference type="OrthoDB" id="9806086at2"/>
<dbReference type="PATRIC" id="fig|93466.3.peg.816"/>
<evidence type="ECO:0000313" key="2">
    <source>
        <dbReference type="EMBL" id="ANE41201.1"/>
    </source>
</evidence>
<gene>
    <name evidence="2" type="ORF">JM64_03785</name>
</gene>
<name>A0A172T2K3_FERPE</name>
<evidence type="ECO:0000313" key="3">
    <source>
        <dbReference type="Proteomes" id="UP000077096"/>
    </source>
</evidence>
<dbReference type="GO" id="GO:0051920">
    <property type="term" value="F:peroxiredoxin activity"/>
    <property type="evidence" value="ECO:0007669"/>
    <property type="project" value="InterPro"/>
</dbReference>
<reference evidence="2 3" key="1">
    <citation type="submission" date="2014-08" db="EMBL/GenBank/DDBJ databases">
        <title>Fervidobacterium pennivorans DYC genome.</title>
        <authorList>
            <person name="Wushke S."/>
        </authorList>
    </citation>
    <scope>NUCLEOTIDE SEQUENCE [LARGE SCALE GENOMIC DNA]</scope>
    <source>
        <strain evidence="2 3">DYC</strain>
    </source>
</reference>
<dbReference type="AlphaFoldDB" id="A0A172T2K3"/>
<dbReference type="PANTHER" id="PTHR33930:SF2">
    <property type="entry name" value="BLR3452 PROTEIN"/>
    <property type="match status" value="1"/>
</dbReference>
<dbReference type="PANTHER" id="PTHR33930">
    <property type="entry name" value="ALKYL HYDROPEROXIDE REDUCTASE AHPD"/>
    <property type="match status" value="1"/>
</dbReference>
<sequence>MDARKSVNDFMNTMKELAKSDKAYVDAFMNFFKEAEKPGALSAKQKALIAVAIAVSERCSYCIAVHTKNALDAGATREEILEAAKVAGLMGGGPALAYITLVLEALKAFEEKEDK</sequence>
<feature type="domain" description="Carboxymuconolactone decarboxylase-like" evidence="1">
    <location>
        <begin position="24"/>
        <end position="104"/>
    </location>
</feature>
<dbReference type="Proteomes" id="UP000077096">
    <property type="component" value="Chromosome"/>
</dbReference>
<dbReference type="KEGG" id="fng:JM64_03785"/>
<dbReference type="Pfam" id="PF02627">
    <property type="entry name" value="CMD"/>
    <property type="match status" value="1"/>
</dbReference>
<proteinExistence type="predicted"/>
<dbReference type="EMBL" id="CP011393">
    <property type="protein sequence ID" value="ANE41201.1"/>
    <property type="molecule type" value="Genomic_DNA"/>
</dbReference>
<dbReference type="InterPro" id="IPR004675">
    <property type="entry name" value="AhpD_core"/>
</dbReference>
<dbReference type="InterPro" id="IPR003779">
    <property type="entry name" value="CMD-like"/>
</dbReference>
<evidence type="ECO:0000259" key="1">
    <source>
        <dbReference type="Pfam" id="PF02627"/>
    </source>
</evidence>
<protein>
    <submittedName>
        <fullName evidence="2">Carboxymuconolactone decarboxylase</fullName>
    </submittedName>
</protein>
<organism evidence="2 3">
    <name type="scientific">Fervidobacterium pennivorans</name>
    <dbReference type="NCBI Taxonomy" id="93466"/>
    <lineage>
        <taxon>Bacteria</taxon>
        <taxon>Thermotogati</taxon>
        <taxon>Thermotogota</taxon>
        <taxon>Thermotogae</taxon>
        <taxon>Thermotogales</taxon>
        <taxon>Fervidobacteriaceae</taxon>
        <taxon>Fervidobacterium</taxon>
    </lineage>
</organism>
<dbReference type="SUPFAM" id="SSF69118">
    <property type="entry name" value="AhpD-like"/>
    <property type="match status" value="1"/>
</dbReference>
<dbReference type="Gene3D" id="1.20.1290.10">
    <property type="entry name" value="AhpD-like"/>
    <property type="match status" value="1"/>
</dbReference>
<dbReference type="InterPro" id="IPR029032">
    <property type="entry name" value="AhpD-like"/>
</dbReference>
<dbReference type="NCBIfam" id="TIGR00778">
    <property type="entry name" value="ahpD_dom"/>
    <property type="match status" value="1"/>
</dbReference>